<keyword evidence="4" id="KW-0249">Electron transport</keyword>
<keyword evidence="1" id="KW-0813">Transport</keyword>
<keyword evidence="7" id="KW-0732">Signal</keyword>
<dbReference type="PANTHER" id="PTHR11961">
    <property type="entry name" value="CYTOCHROME C"/>
    <property type="match status" value="1"/>
</dbReference>
<feature type="signal peptide" evidence="7">
    <location>
        <begin position="1"/>
        <end position="23"/>
    </location>
</feature>
<evidence type="ECO:0000256" key="5">
    <source>
        <dbReference type="ARBA" id="ARBA00023004"/>
    </source>
</evidence>
<dbReference type="InterPro" id="IPR036909">
    <property type="entry name" value="Cyt_c-like_dom_sf"/>
</dbReference>
<dbReference type="EMBL" id="JXBL01000001">
    <property type="protein sequence ID" value="KIE43852.1"/>
    <property type="molecule type" value="Genomic_DNA"/>
</dbReference>
<sequence>MTKAVAAILAAGALCASAVPALAAASGEKLFAGKCAMCHKVKGAGGVLGPDLTTVGTMRDESFLREQLVNPKKMNPATTMPSFKGLPKQEQDALVNYLKGLR</sequence>
<evidence type="ECO:0000256" key="3">
    <source>
        <dbReference type="ARBA" id="ARBA00022723"/>
    </source>
</evidence>
<keyword evidence="10" id="KW-1185">Reference proteome</keyword>
<dbReference type="InterPro" id="IPR009056">
    <property type="entry name" value="Cyt_c-like_dom"/>
</dbReference>
<dbReference type="AlphaFoldDB" id="A0A0C1QSG4"/>
<dbReference type="GO" id="GO:0020037">
    <property type="term" value="F:heme binding"/>
    <property type="evidence" value="ECO:0007669"/>
    <property type="project" value="InterPro"/>
</dbReference>
<protein>
    <submittedName>
        <fullName evidence="9">Cytochrome C</fullName>
    </submittedName>
</protein>
<dbReference type="InterPro" id="IPR002327">
    <property type="entry name" value="Cyt_c_1A/1B"/>
</dbReference>
<evidence type="ECO:0000256" key="6">
    <source>
        <dbReference type="PROSITE-ProRule" id="PRU00433"/>
    </source>
</evidence>
<dbReference type="GO" id="GO:0009055">
    <property type="term" value="F:electron transfer activity"/>
    <property type="evidence" value="ECO:0007669"/>
    <property type="project" value="InterPro"/>
</dbReference>
<evidence type="ECO:0000256" key="7">
    <source>
        <dbReference type="SAM" id="SignalP"/>
    </source>
</evidence>
<comment type="caution">
    <text evidence="9">The sequence shown here is derived from an EMBL/GenBank/DDBJ whole genome shotgun (WGS) entry which is preliminary data.</text>
</comment>
<reference evidence="9 10" key="1">
    <citation type="submission" date="2015-01" db="EMBL/GenBank/DDBJ databases">
        <title>Genome sequence of the anaerobic bacterium Geobacter soli GSS01, a dissimilatory Fe(III) reducer from soil.</title>
        <authorList>
            <person name="Yang G."/>
            <person name="Zhou S."/>
        </authorList>
    </citation>
    <scope>NUCLEOTIDE SEQUENCE [LARGE SCALE GENOMIC DNA]</scope>
    <source>
        <strain evidence="9 10">GSS01</strain>
    </source>
</reference>
<feature type="domain" description="Cytochrome c" evidence="8">
    <location>
        <begin position="22"/>
        <end position="102"/>
    </location>
</feature>
<dbReference type="GO" id="GO:0046872">
    <property type="term" value="F:metal ion binding"/>
    <property type="evidence" value="ECO:0007669"/>
    <property type="project" value="UniProtKB-KW"/>
</dbReference>
<evidence type="ECO:0000313" key="9">
    <source>
        <dbReference type="EMBL" id="KIE43852.1"/>
    </source>
</evidence>
<evidence type="ECO:0000313" key="10">
    <source>
        <dbReference type="Proteomes" id="UP000031433"/>
    </source>
</evidence>
<evidence type="ECO:0000256" key="1">
    <source>
        <dbReference type="ARBA" id="ARBA00022448"/>
    </source>
</evidence>
<feature type="chain" id="PRO_5002137599" evidence="7">
    <location>
        <begin position="24"/>
        <end position="102"/>
    </location>
</feature>
<evidence type="ECO:0000256" key="4">
    <source>
        <dbReference type="ARBA" id="ARBA00022982"/>
    </source>
</evidence>
<dbReference type="RefSeq" id="WP_039647702.1">
    <property type="nucleotide sequence ID" value="NZ_JXBL01000001.1"/>
</dbReference>
<dbReference type="PROSITE" id="PS51007">
    <property type="entry name" value="CYTC"/>
    <property type="match status" value="1"/>
</dbReference>
<dbReference type="Proteomes" id="UP000031433">
    <property type="component" value="Unassembled WGS sequence"/>
</dbReference>
<dbReference type="Gene3D" id="1.10.760.10">
    <property type="entry name" value="Cytochrome c-like domain"/>
    <property type="match status" value="1"/>
</dbReference>
<dbReference type="SUPFAM" id="SSF46626">
    <property type="entry name" value="Cytochrome c"/>
    <property type="match status" value="1"/>
</dbReference>
<evidence type="ECO:0000256" key="2">
    <source>
        <dbReference type="ARBA" id="ARBA00022617"/>
    </source>
</evidence>
<keyword evidence="3 6" id="KW-0479">Metal-binding</keyword>
<evidence type="ECO:0000259" key="8">
    <source>
        <dbReference type="PROSITE" id="PS51007"/>
    </source>
</evidence>
<accession>A0A0C1QSG4</accession>
<organism evidence="9 10">
    <name type="scientific">Geobacter soli</name>
    <dbReference type="NCBI Taxonomy" id="1510391"/>
    <lineage>
        <taxon>Bacteria</taxon>
        <taxon>Pseudomonadati</taxon>
        <taxon>Thermodesulfobacteriota</taxon>
        <taxon>Desulfuromonadia</taxon>
        <taxon>Geobacterales</taxon>
        <taxon>Geobacteraceae</taxon>
        <taxon>Geobacter</taxon>
    </lineage>
</organism>
<keyword evidence="5 6" id="KW-0408">Iron</keyword>
<dbReference type="Pfam" id="PF00034">
    <property type="entry name" value="Cytochrom_C"/>
    <property type="match status" value="1"/>
</dbReference>
<keyword evidence="2 6" id="KW-0349">Heme</keyword>
<gene>
    <name evidence="9" type="ORF">SE37_15065</name>
</gene>
<proteinExistence type="predicted"/>
<name>A0A0C1QSG4_9BACT</name>